<protein>
    <submittedName>
        <fullName evidence="2">Uncharacterized protein</fullName>
    </submittedName>
</protein>
<name>A0ABV9EF22_9ACTN</name>
<comment type="caution">
    <text evidence="2">The sequence shown here is derived from an EMBL/GenBank/DDBJ whole genome shotgun (WGS) entry which is preliminary data.</text>
</comment>
<feature type="transmembrane region" description="Helical" evidence="1">
    <location>
        <begin position="34"/>
        <end position="56"/>
    </location>
</feature>
<evidence type="ECO:0000313" key="3">
    <source>
        <dbReference type="Proteomes" id="UP001595891"/>
    </source>
</evidence>
<evidence type="ECO:0000256" key="1">
    <source>
        <dbReference type="SAM" id="Phobius"/>
    </source>
</evidence>
<keyword evidence="3" id="KW-1185">Reference proteome</keyword>
<dbReference type="RefSeq" id="WP_262850728.1">
    <property type="nucleotide sequence ID" value="NZ_JANZYP010000115.1"/>
</dbReference>
<keyword evidence="1" id="KW-1133">Transmembrane helix</keyword>
<proteinExistence type="predicted"/>
<sequence>MTFAQVLTLIPLLPWLVILIRSKHYSSVATAAGAAFVASGGILLWLSLLGAAGLFNSVERVAPDLLSLMTYAGIGMMVAAIACVLIERR</sequence>
<accession>A0ABV9EF22</accession>
<reference evidence="3" key="1">
    <citation type="journal article" date="2019" name="Int. J. Syst. Evol. Microbiol.">
        <title>The Global Catalogue of Microorganisms (GCM) 10K type strain sequencing project: providing services to taxonomists for standard genome sequencing and annotation.</title>
        <authorList>
            <consortium name="The Broad Institute Genomics Platform"/>
            <consortium name="The Broad Institute Genome Sequencing Center for Infectious Disease"/>
            <person name="Wu L."/>
            <person name="Ma J."/>
        </authorList>
    </citation>
    <scope>NUCLEOTIDE SEQUENCE [LARGE SCALE GENOMIC DNA]</scope>
    <source>
        <strain evidence="3">CCUG 49560</strain>
    </source>
</reference>
<keyword evidence="1" id="KW-0472">Membrane</keyword>
<gene>
    <name evidence="2" type="ORF">ACFO8L_18880</name>
</gene>
<feature type="transmembrane region" description="Helical" evidence="1">
    <location>
        <begin position="6"/>
        <end position="22"/>
    </location>
</feature>
<dbReference type="Proteomes" id="UP001595891">
    <property type="component" value="Unassembled WGS sequence"/>
</dbReference>
<organism evidence="2 3">
    <name type="scientific">Sphaerisporangium corydalis</name>
    <dbReference type="NCBI Taxonomy" id="1441875"/>
    <lineage>
        <taxon>Bacteria</taxon>
        <taxon>Bacillati</taxon>
        <taxon>Actinomycetota</taxon>
        <taxon>Actinomycetes</taxon>
        <taxon>Streptosporangiales</taxon>
        <taxon>Streptosporangiaceae</taxon>
        <taxon>Sphaerisporangium</taxon>
    </lineage>
</organism>
<evidence type="ECO:0000313" key="2">
    <source>
        <dbReference type="EMBL" id="MFC4588161.1"/>
    </source>
</evidence>
<keyword evidence="1" id="KW-0812">Transmembrane</keyword>
<feature type="transmembrane region" description="Helical" evidence="1">
    <location>
        <begin position="68"/>
        <end position="86"/>
    </location>
</feature>
<dbReference type="EMBL" id="JBHSFN010000011">
    <property type="protein sequence ID" value="MFC4588161.1"/>
    <property type="molecule type" value="Genomic_DNA"/>
</dbReference>